<dbReference type="Gene3D" id="1.10.510.10">
    <property type="entry name" value="Transferase(Phosphotransferase) domain 1"/>
    <property type="match status" value="1"/>
</dbReference>
<dbReference type="GO" id="GO:0005524">
    <property type="term" value="F:ATP binding"/>
    <property type="evidence" value="ECO:0007669"/>
    <property type="project" value="UniProtKB-UniRule"/>
</dbReference>
<dbReference type="InterPro" id="IPR001245">
    <property type="entry name" value="Ser-Thr/Tyr_kinase_cat_dom"/>
</dbReference>
<evidence type="ECO:0000256" key="1">
    <source>
        <dbReference type="ARBA" id="ARBA00004496"/>
    </source>
</evidence>
<dbReference type="SMART" id="SM00220">
    <property type="entry name" value="S_TKc"/>
    <property type="match status" value="1"/>
</dbReference>
<dbReference type="InterPro" id="IPR011009">
    <property type="entry name" value="Kinase-like_dom_sf"/>
</dbReference>
<comment type="similarity">
    <text evidence="14">Belongs to the protein kinase superfamily.</text>
</comment>
<evidence type="ECO:0000256" key="9">
    <source>
        <dbReference type="ARBA" id="ARBA00022840"/>
    </source>
</evidence>
<keyword evidence="18" id="KW-1185">Reference proteome</keyword>
<evidence type="ECO:0000256" key="8">
    <source>
        <dbReference type="ARBA" id="ARBA00022777"/>
    </source>
</evidence>
<keyword evidence="8 17" id="KW-0418">Kinase</keyword>
<dbReference type="Proteomes" id="UP000036987">
    <property type="component" value="Unassembled WGS sequence"/>
</dbReference>
<evidence type="ECO:0000313" key="18">
    <source>
        <dbReference type="Proteomes" id="UP000036987"/>
    </source>
</evidence>
<keyword evidence="9 13" id="KW-0067">ATP-binding</keyword>
<comment type="caution">
    <text evidence="17">The sequence shown here is derived from an EMBL/GenBank/DDBJ whole genome shotgun (WGS) entry which is preliminary data.</text>
</comment>
<evidence type="ECO:0000313" key="17">
    <source>
        <dbReference type="EMBL" id="KMZ73944.1"/>
    </source>
</evidence>
<name>A0A0K9PYD4_ZOSMR</name>
<evidence type="ECO:0000256" key="4">
    <source>
        <dbReference type="ARBA" id="ARBA00022527"/>
    </source>
</evidence>
<dbReference type="InterPro" id="IPR046958">
    <property type="entry name" value="RBK1/2/STUNTED"/>
</dbReference>
<sequence>MLDLATEDSMDSRSGKSTKAGLQTELKLPSKSTSSSSSQWSSWLSRFFKPKLVPRLVTFPASTTATVANNGLTQSKTPWRSFSLSELKAATNNFNPENFVGKGGYAEVYKGCLEDGEVVAIKKLTRGTTEAQTNNFLSEVGIIVHLDHPNIAKLIGFCTDGGMHIVLQFSPLGSLSSHLHDREEGLVWSVRYRIAVGTGQALEYLHYKCPRRIIHRDIKAANILLSASFEPQICDFGLAKWLPSQWTHHNLPSYEGTFGYLAPECIMHGIVDEKTDVFAFGVVLLELITGRRALDSSMNSLVIWARPLLEANDVPKLVDSSLGDLYDRTQFDRLVYLASLCLRESAPLRPTMSNVLKILRVVDSSNSTSTDPRMFLRKTTFSDNDDEGEMVGLEEEYNNYTRKYMNDLRIHRQIAFDM</sequence>
<proteinExistence type="inferred from homology"/>
<dbReference type="PROSITE" id="PS00108">
    <property type="entry name" value="PROTEIN_KINASE_ST"/>
    <property type="match status" value="1"/>
</dbReference>
<evidence type="ECO:0000256" key="10">
    <source>
        <dbReference type="ARBA" id="ARBA00047899"/>
    </source>
</evidence>
<comment type="catalytic activity">
    <reaction evidence="11">
        <text>L-seryl-[protein] + ATP = O-phospho-L-seryl-[protein] + ADP + H(+)</text>
        <dbReference type="Rhea" id="RHEA:17989"/>
        <dbReference type="Rhea" id="RHEA-COMP:9863"/>
        <dbReference type="Rhea" id="RHEA-COMP:11604"/>
        <dbReference type="ChEBI" id="CHEBI:15378"/>
        <dbReference type="ChEBI" id="CHEBI:29999"/>
        <dbReference type="ChEBI" id="CHEBI:30616"/>
        <dbReference type="ChEBI" id="CHEBI:83421"/>
        <dbReference type="ChEBI" id="CHEBI:456216"/>
        <dbReference type="EC" id="2.7.11.1"/>
    </reaction>
</comment>
<keyword evidence="7 13" id="KW-0547">Nucleotide-binding</keyword>
<dbReference type="AlphaFoldDB" id="A0A0K9PYD4"/>
<dbReference type="EMBL" id="LFYR01000513">
    <property type="protein sequence ID" value="KMZ73944.1"/>
    <property type="molecule type" value="Genomic_DNA"/>
</dbReference>
<evidence type="ECO:0000259" key="16">
    <source>
        <dbReference type="PROSITE" id="PS50011"/>
    </source>
</evidence>
<dbReference type="SUPFAM" id="SSF56112">
    <property type="entry name" value="Protein kinase-like (PK-like)"/>
    <property type="match status" value="1"/>
</dbReference>
<dbReference type="GO" id="GO:0005737">
    <property type="term" value="C:cytoplasm"/>
    <property type="evidence" value="ECO:0007669"/>
    <property type="project" value="UniProtKB-SubCell"/>
</dbReference>
<keyword evidence="3" id="KW-0963">Cytoplasm</keyword>
<evidence type="ECO:0000256" key="6">
    <source>
        <dbReference type="ARBA" id="ARBA00022679"/>
    </source>
</evidence>
<dbReference type="STRING" id="29655.A0A0K9PYD4"/>
<feature type="binding site" evidence="13">
    <location>
        <position position="123"/>
    </location>
    <ligand>
        <name>ATP</name>
        <dbReference type="ChEBI" id="CHEBI:30616"/>
    </ligand>
</feature>
<evidence type="ECO:0000256" key="11">
    <source>
        <dbReference type="ARBA" id="ARBA00048679"/>
    </source>
</evidence>
<dbReference type="FunFam" id="1.10.510.10:FF:000335">
    <property type="entry name" value="receptor-like cytosolic serine/threonine-protein kinase RBK2"/>
    <property type="match status" value="1"/>
</dbReference>
<organism evidence="17 18">
    <name type="scientific">Zostera marina</name>
    <name type="common">Eelgrass</name>
    <dbReference type="NCBI Taxonomy" id="29655"/>
    <lineage>
        <taxon>Eukaryota</taxon>
        <taxon>Viridiplantae</taxon>
        <taxon>Streptophyta</taxon>
        <taxon>Embryophyta</taxon>
        <taxon>Tracheophyta</taxon>
        <taxon>Spermatophyta</taxon>
        <taxon>Magnoliopsida</taxon>
        <taxon>Liliopsida</taxon>
        <taxon>Zosteraceae</taxon>
        <taxon>Zostera</taxon>
    </lineage>
</organism>
<dbReference type="GO" id="GO:0016301">
    <property type="term" value="F:kinase activity"/>
    <property type="evidence" value="ECO:0000318"/>
    <property type="project" value="GO_Central"/>
</dbReference>
<evidence type="ECO:0000256" key="15">
    <source>
        <dbReference type="SAM" id="MobiDB-lite"/>
    </source>
</evidence>
<dbReference type="InterPro" id="IPR008271">
    <property type="entry name" value="Ser/Thr_kinase_AS"/>
</dbReference>
<dbReference type="EC" id="2.7.11.1" evidence="2"/>
<gene>
    <name evidence="17" type="ORF">ZOSMA_139G00220</name>
</gene>
<comment type="catalytic activity">
    <reaction evidence="10">
        <text>L-threonyl-[protein] + ATP = O-phospho-L-threonyl-[protein] + ADP + H(+)</text>
        <dbReference type="Rhea" id="RHEA:46608"/>
        <dbReference type="Rhea" id="RHEA-COMP:11060"/>
        <dbReference type="Rhea" id="RHEA-COMP:11605"/>
        <dbReference type="ChEBI" id="CHEBI:15378"/>
        <dbReference type="ChEBI" id="CHEBI:30013"/>
        <dbReference type="ChEBI" id="CHEBI:30616"/>
        <dbReference type="ChEBI" id="CHEBI:61977"/>
        <dbReference type="ChEBI" id="CHEBI:456216"/>
        <dbReference type="EC" id="2.7.11.1"/>
    </reaction>
</comment>
<dbReference type="InterPro" id="IPR017441">
    <property type="entry name" value="Protein_kinase_ATP_BS"/>
</dbReference>
<keyword evidence="4 14" id="KW-0723">Serine/threonine-protein kinase</keyword>
<comment type="subunit">
    <text evidence="12">Interacts with ARAC5 and ARAC10.</text>
</comment>
<protein>
    <recommendedName>
        <fullName evidence="2">non-specific serine/threonine protein kinase</fullName>
        <ecNumber evidence="2">2.7.11.1</ecNumber>
    </recommendedName>
</protein>
<feature type="region of interest" description="Disordered" evidence="15">
    <location>
        <begin position="1"/>
        <end position="38"/>
    </location>
</feature>
<dbReference type="InterPro" id="IPR000719">
    <property type="entry name" value="Prot_kinase_dom"/>
</dbReference>
<evidence type="ECO:0000256" key="3">
    <source>
        <dbReference type="ARBA" id="ARBA00022490"/>
    </source>
</evidence>
<reference evidence="18" key="1">
    <citation type="journal article" date="2016" name="Nature">
        <title>The genome of the seagrass Zostera marina reveals angiosperm adaptation to the sea.</title>
        <authorList>
            <person name="Olsen J.L."/>
            <person name="Rouze P."/>
            <person name="Verhelst B."/>
            <person name="Lin Y.-C."/>
            <person name="Bayer T."/>
            <person name="Collen J."/>
            <person name="Dattolo E."/>
            <person name="De Paoli E."/>
            <person name="Dittami S."/>
            <person name="Maumus F."/>
            <person name="Michel G."/>
            <person name="Kersting A."/>
            <person name="Lauritano C."/>
            <person name="Lohaus R."/>
            <person name="Toepel M."/>
            <person name="Tonon T."/>
            <person name="Vanneste K."/>
            <person name="Amirebrahimi M."/>
            <person name="Brakel J."/>
            <person name="Bostroem C."/>
            <person name="Chovatia M."/>
            <person name="Grimwood J."/>
            <person name="Jenkins J.W."/>
            <person name="Jueterbock A."/>
            <person name="Mraz A."/>
            <person name="Stam W.T."/>
            <person name="Tice H."/>
            <person name="Bornberg-Bauer E."/>
            <person name="Green P.J."/>
            <person name="Pearson G.A."/>
            <person name="Procaccini G."/>
            <person name="Duarte C.M."/>
            <person name="Schmutz J."/>
            <person name="Reusch T.B.H."/>
            <person name="Van de Peer Y."/>
        </authorList>
    </citation>
    <scope>NUCLEOTIDE SEQUENCE [LARGE SCALE GENOMIC DNA]</scope>
    <source>
        <strain evidence="18">cv. Finnish</strain>
    </source>
</reference>
<dbReference type="PROSITE" id="PS00107">
    <property type="entry name" value="PROTEIN_KINASE_ATP"/>
    <property type="match status" value="1"/>
</dbReference>
<evidence type="ECO:0000256" key="7">
    <source>
        <dbReference type="ARBA" id="ARBA00022741"/>
    </source>
</evidence>
<evidence type="ECO:0000256" key="12">
    <source>
        <dbReference type="ARBA" id="ARBA00063228"/>
    </source>
</evidence>
<dbReference type="FunFam" id="3.30.200.20:FF:000389">
    <property type="entry name" value="Receptor-like cytosolic serine/threonine-protein kinase RBK1"/>
    <property type="match status" value="1"/>
</dbReference>
<accession>A0A0K9PYD4</accession>
<comment type="subcellular location">
    <subcellularLocation>
        <location evidence="1">Cytoplasm</location>
    </subcellularLocation>
</comment>
<dbReference type="PROSITE" id="PS50011">
    <property type="entry name" value="PROTEIN_KINASE_DOM"/>
    <property type="match status" value="1"/>
</dbReference>
<dbReference type="GO" id="GO:0004674">
    <property type="term" value="F:protein serine/threonine kinase activity"/>
    <property type="evidence" value="ECO:0007669"/>
    <property type="project" value="UniProtKB-KW"/>
</dbReference>
<dbReference type="Pfam" id="PF07714">
    <property type="entry name" value="PK_Tyr_Ser-Thr"/>
    <property type="match status" value="1"/>
</dbReference>
<dbReference type="PANTHER" id="PTHR47987">
    <property type="entry name" value="OS08G0249100 PROTEIN"/>
    <property type="match status" value="1"/>
</dbReference>
<evidence type="ECO:0000256" key="2">
    <source>
        <dbReference type="ARBA" id="ARBA00012513"/>
    </source>
</evidence>
<keyword evidence="6" id="KW-0808">Transferase</keyword>
<dbReference type="GO" id="GO:0051020">
    <property type="term" value="F:GTPase binding"/>
    <property type="evidence" value="ECO:0007669"/>
    <property type="project" value="UniProtKB-ARBA"/>
</dbReference>
<feature type="domain" description="Protein kinase" evidence="16">
    <location>
        <begin position="94"/>
        <end position="376"/>
    </location>
</feature>
<keyword evidence="5" id="KW-0597">Phosphoprotein</keyword>
<evidence type="ECO:0000256" key="13">
    <source>
        <dbReference type="PROSITE-ProRule" id="PRU10141"/>
    </source>
</evidence>
<evidence type="ECO:0000256" key="14">
    <source>
        <dbReference type="RuleBase" id="RU000304"/>
    </source>
</evidence>
<evidence type="ECO:0000256" key="5">
    <source>
        <dbReference type="ARBA" id="ARBA00022553"/>
    </source>
</evidence>
<dbReference type="PANTHER" id="PTHR47987:SF13">
    <property type="entry name" value="RECEPTOR-LIKE CYTOSOLIC SERINE_THREONINE-PROTEIN KINASE RBK2"/>
    <property type="match status" value="1"/>
</dbReference>
<dbReference type="Gene3D" id="3.30.200.20">
    <property type="entry name" value="Phosphorylase Kinase, domain 1"/>
    <property type="match status" value="1"/>
</dbReference>
<dbReference type="OrthoDB" id="4062651at2759"/>
<dbReference type="OMA" id="TRQMNLV"/>